<dbReference type="PANTHER" id="PTHR22765:SF434">
    <property type="entry name" value="GB|AAD18119.1-RELATED"/>
    <property type="match status" value="1"/>
</dbReference>
<keyword evidence="4 6" id="KW-0472">Membrane</keyword>
<organism evidence="8 9">
    <name type="scientific">Hesseltinella vesiculosa</name>
    <dbReference type="NCBI Taxonomy" id="101127"/>
    <lineage>
        <taxon>Eukaryota</taxon>
        <taxon>Fungi</taxon>
        <taxon>Fungi incertae sedis</taxon>
        <taxon>Mucoromycota</taxon>
        <taxon>Mucoromycotina</taxon>
        <taxon>Mucoromycetes</taxon>
        <taxon>Mucorales</taxon>
        <taxon>Cunninghamellaceae</taxon>
        <taxon>Hesseltinella</taxon>
    </lineage>
</organism>
<feature type="domain" description="RING-type" evidence="7">
    <location>
        <begin position="203"/>
        <end position="245"/>
    </location>
</feature>
<dbReference type="CDD" id="cd00538">
    <property type="entry name" value="PA"/>
    <property type="match status" value="1"/>
</dbReference>
<evidence type="ECO:0000256" key="6">
    <source>
        <dbReference type="SAM" id="Phobius"/>
    </source>
</evidence>
<dbReference type="InterPro" id="IPR013083">
    <property type="entry name" value="Znf_RING/FYVE/PHD"/>
</dbReference>
<dbReference type="SUPFAM" id="SSF52025">
    <property type="entry name" value="PA domain"/>
    <property type="match status" value="1"/>
</dbReference>
<dbReference type="Proteomes" id="UP000242146">
    <property type="component" value="Unassembled WGS sequence"/>
</dbReference>
<dbReference type="InterPro" id="IPR051826">
    <property type="entry name" value="E3_ubiquitin-ligase_domain"/>
</dbReference>
<evidence type="ECO:0000256" key="1">
    <source>
        <dbReference type="ARBA" id="ARBA00004370"/>
    </source>
</evidence>
<sequence>MTSATLFMALPKIALIIDGKCSLSDKLWFAQMDGANACIVYASDNASFTVPPLPSNASLTLPTFYVPNSVGQQLLSQIQHFQQLAETVVSSGSANVTAKQVVRVLLLPASAGQPNPWEITLLIMIVILSIGFFASVSMYVFLWRRNKRLRRLVDQGVIPAPPSMLPMGKVLLKEQKLDMFPTMTVTQEHLDQRITGDESDYDCVICLEPMAAGQNVRQLPCHHDYHCACIDPWLTTKSGECPLCKFDCMKHVMTEEELQAMERAIALFEGADPNVWHWIKRHLWKHRSPPSSSESVQV</sequence>
<dbReference type="InterPro" id="IPR003137">
    <property type="entry name" value="PA_domain"/>
</dbReference>
<dbReference type="PROSITE" id="PS50089">
    <property type="entry name" value="ZF_RING_2"/>
    <property type="match status" value="1"/>
</dbReference>
<dbReference type="InterPro" id="IPR001841">
    <property type="entry name" value="Znf_RING"/>
</dbReference>
<evidence type="ECO:0000259" key="7">
    <source>
        <dbReference type="PROSITE" id="PS50089"/>
    </source>
</evidence>
<reference evidence="8 9" key="1">
    <citation type="submission" date="2016-07" db="EMBL/GenBank/DDBJ databases">
        <title>Pervasive Adenine N6-methylation of Active Genes in Fungi.</title>
        <authorList>
            <consortium name="DOE Joint Genome Institute"/>
            <person name="Mondo S.J."/>
            <person name="Dannebaum R.O."/>
            <person name="Kuo R.C."/>
            <person name="Labutti K."/>
            <person name="Haridas S."/>
            <person name="Kuo A."/>
            <person name="Salamov A."/>
            <person name="Ahrendt S.R."/>
            <person name="Lipzen A."/>
            <person name="Sullivan W."/>
            <person name="Andreopoulos W.B."/>
            <person name="Clum A."/>
            <person name="Lindquist E."/>
            <person name="Daum C."/>
            <person name="Ramamoorthy G.K."/>
            <person name="Gryganskyi A."/>
            <person name="Culley D."/>
            <person name="Magnuson J.K."/>
            <person name="James T.Y."/>
            <person name="O'Malley M.A."/>
            <person name="Stajich J.E."/>
            <person name="Spatafora J.W."/>
            <person name="Visel A."/>
            <person name="Grigoriev I.V."/>
        </authorList>
    </citation>
    <scope>NUCLEOTIDE SEQUENCE [LARGE SCALE GENOMIC DNA]</scope>
    <source>
        <strain evidence="8 9">NRRL 3301</strain>
    </source>
</reference>
<evidence type="ECO:0000256" key="2">
    <source>
        <dbReference type="ARBA" id="ARBA00022692"/>
    </source>
</evidence>
<dbReference type="STRING" id="101127.A0A1X2G4N7"/>
<proteinExistence type="predicted"/>
<dbReference type="Gene3D" id="3.50.30.30">
    <property type="match status" value="1"/>
</dbReference>
<evidence type="ECO:0000256" key="5">
    <source>
        <dbReference type="PROSITE-ProRule" id="PRU00175"/>
    </source>
</evidence>
<dbReference type="SUPFAM" id="SSF57850">
    <property type="entry name" value="RING/U-box"/>
    <property type="match status" value="1"/>
</dbReference>
<dbReference type="Pfam" id="PF02225">
    <property type="entry name" value="PA"/>
    <property type="match status" value="1"/>
</dbReference>
<keyword evidence="5" id="KW-0479">Metal-binding</keyword>
<dbReference type="Gene3D" id="3.30.40.10">
    <property type="entry name" value="Zinc/RING finger domain, C3HC4 (zinc finger)"/>
    <property type="match status" value="1"/>
</dbReference>
<evidence type="ECO:0000256" key="3">
    <source>
        <dbReference type="ARBA" id="ARBA00022989"/>
    </source>
</evidence>
<dbReference type="EMBL" id="MCGT01000052">
    <property type="protein sequence ID" value="ORX43864.1"/>
    <property type="molecule type" value="Genomic_DNA"/>
</dbReference>
<dbReference type="SMART" id="SM00184">
    <property type="entry name" value="RING"/>
    <property type="match status" value="1"/>
</dbReference>
<keyword evidence="2 6" id="KW-0812">Transmembrane</keyword>
<comment type="caution">
    <text evidence="8">The sequence shown here is derived from an EMBL/GenBank/DDBJ whole genome shotgun (WGS) entry which is preliminary data.</text>
</comment>
<dbReference type="GO" id="GO:0006511">
    <property type="term" value="P:ubiquitin-dependent protein catabolic process"/>
    <property type="evidence" value="ECO:0007669"/>
    <property type="project" value="TreeGrafter"/>
</dbReference>
<dbReference type="GO" id="GO:0016020">
    <property type="term" value="C:membrane"/>
    <property type="evidence" value="ECO:0007669"/>
    <property type="project" value="UniProtKB-SubCell"/>
</dbReference>
<gene>
    <name evidence="8" type="ORF">DM01DRAFT_1340620</name>
</gene>
<keyword evidence="9" id="KW-1185">Reference proteome</keyword>
<name>A0A1X2G4N7_9FUNG</name>
<comment type="subcellular location">
    <subcellularLocation>
        <location evidence="1">Membrane</location>
    </subcellularLocation>
</comment>
<dbReference type="CDD" id="cd16454">
    <property type="entry name" value="RING-H2_PA-TM-RING"/>
    <property type="match status" value="1"/>
</dbReference>
<evidence type="ECO:0000313" key="9">
    <source>
        <dbReference type="Proteomes" id="UP000242146"/>
    </source>
</evidence>
<keyword evidence="5" id="KW-0862">Zinc</keyword>
<dbReference type="OrthoDB" id="8062037at2759"/>
<evidence type="ECO:0000313" key="8">
    <source>
        <dbReference type="EMBL" id="ORX43864.1"/>
    </source>
</evidence>
<dbReference type="GO" id="GO:0061630">
    <property type="term" value="F:ubiquitin protein ligase activity"/>
    <property type="evidence" value="ECO:0007669"/>
    <property type="project" value="TreeGrafter"/>
</dbReference>
<dbReference type="InterPro" id="IPR046450">
    <property type="entry name" value="PA_dom_sf"/>
</dbReference>
<dbReference type="PANTHER" id="PTHR22765">
    <property type="entry name" value="RING FINGER AND PROTEASE ASSOCIATED DOMAIN-CONTAINING"/>
    <property type="match status" value="1"/>
</dbReference>
<keyword evidence="5" id="KW-0863">Zinc-finger</keyword>
<dbReference type="Pfam" id="PF13639">
    <property type="entry name" value="zf-RING_2"/>
    <property type="match status" value="1"/>
</dbReference>
<dbReference type="AlphaFoldDB" id="A0A1X2G4N7"/>
<protein>
    <recommendedName>
        <fullName evidence="7">RING-type domain-containing protein</fullName>
    </recommendedName>
</protein>
<evidence type="ECO:0000256" key="4">
    <source>
        <dbReference type="ARBA" id="ARBA00023136"/>
    </source>
</evidence>
<feature type="transmembrane region" description="Helical" evidence="6">
    <location>
        <begin position="119"/>
        <end position="142"/>
    </location>
</feature>
<keyword evidence="3 6" id="KW-1133">Transmembrane helix</keyword>
<accession>A0A1X2G4N7</accession>
<dbReference type="GO" id="GO:0008270">
    <property type="term" value="F:zinc ion binding"/>
    <property type="evidence" value="ECO:0007669"/>
    <property type="project" value="UniProtKB-KW"/>
</dbReference>